<dbReference type="GO" id="GO:0000045">
    <property type="term" value="P:autophagosome assembly"/>
    <property type="evidence" value="ECO:0007669"/>
    <property type="project" value="TreeGrafter"/>
</dbReference>
<dbReference type="InterPro" id="IPR011009">
    <property type="entry name" value="Kinase-like_dom_sf"/>
</dbReference>
<comment type="subcellular location">
    <subcellularLocation>
        <location evidence="1">Preautophagosomal structure membrane</location>
        <topology evidence="1">Peripheral membrane protein</topology>
    </subcellularLocation>
</comment>
<name>A0A9W4RLB1_9PEZI</name>
<dbReference type="InterPro" id="IPR000719">
    <property type="entry name" value="Prot_kinase_dom"/>
</dbReference>
<feature type="binding site" evidence="12">
    <location>
        <position position="37"/>
    </location>
    <ligand>
        <name>ATP</name>
        <dbReference type="ChEBI" id="CHEBI:30616"/>
    </ligand>
</feature>
<dbReference type="GO" id="GO:0004674">
    <property type="term" value="F:protein serine/threonine kinase activity"/>
    <property type="evidence" value="ECO:0007669"/>
    <property type="project" value="UniProtKB-KW"/>
</dbReference>
<evidence type="ECO:0000256" key="3">
    <source>
        <dbReference type="ARBA" id="ARBA00022527"/>
    </source>
</evidence>
<evidence type="ECO:0000256" key="6">
    <source>
        <dbReference type="ARBA" id="ARBA00022777"/>
    </source>
</evidence>
<dbReference type="PROSITE" id="PS50011">
    <property type="entry name" value="PROTEIN_KINASE_DOM"/>
    <property type="match status" value="1"/>
</dbReference>
<evidence type="ECO:0000256" key="7">
    <source>
        <dbReference type="ARBA" id="ARBA00022840"/>
    </source>
</evidence>
<evidence type="ECO:0000256" key="11">
    <source>
        <dbReference type="ARBA" id="ARBA00048679"/>
    </source>
</evidence>
<reference evidence="14" key="1">
    <citation type="submission" date="2022-08" db="EMBL/GenBank/DDBJ databases">
        <authorList>
            <person name="Giroux E."/>
            <person name="Giroux E."/>
        </authorList>
    </citation>
    <scope>NUCLEOTIDE SEQUENCE</scope>
    <source>
        <strain evidence="14">H1091258</strain>
    </source>
</reference>
<keyword evidence="3" id="KW-0723">Serine/threonine-protein kinase</keyword>
<keyword evidence="4" id="KW-0808">Transferase</keyword>
<evidence type="ECO:0000313" key="14">
    <source>
        <dbReference type="EMBL" id="CAI0643428.1"/>
    </source>
</evidence>
<dbReference type="CDD" id="cd00180">
    <property type="entry name" value="PKc"/>
    <property type="match status" value="1"/>
</dbReference>
<comment type="caution">
    <text evidence="14">The sequence shown here is derived from an EMBL/GenBank/DDBJ whole genome shotgun (WGS) entry which is preliminary data.</text>
</comment>
<dbReference type="InterPro" id="IPR045269">
    <property type="entry name" value="Atg1-like"/>
</dbReference>
<protein>
    <recommendedName>
        <fullName evidence="2">non-specific serine/threonine protein kinase</fullName>
        <ecNumber evidence="2">2.7.11.1</ecNumber>
    </recommendedName>
    <alternativeName>
        <fullName evidence="9">Autophagy-related protein 1</fullName>
    </alternativeName>
</protein>
<evidence type="ECO:0000256" key="4">
    <source>
        <dbReference type="ARBA" id="ARBA00022679"/>
    </source>
</evidence>
<comment type="catalytic activity">
    <reaction evidence="10">
        <text>L-threonyl-[protein] + ATP = O-phospho-L-threonyl-[protein] + ADP + H(+)</text>
        <dbReference type="Rhea" id="RHEA:46608"/>
        <dbReference type="Rhea" id="RHEA-COMP:11060"/>
        <dbReference type="Rhea" id="RHEA-COMP:11605"/>
        <dbReference type="ChEBI" id="CHEBI:15378"/>
        <dbReference type="ChEBI" id="CHEBI:30013"/>
        <dbReference type="ChEBI" id="CHEBI:30616"/>
        <dbReference type="ChEBI" id="CHEBI:61977"/>
        <dbReference type="ChEBI" id="CHEBI:456216"/>
        <dbReference type="EC" id="2.7.11.1"/>
    </reaction>
</comment>
<sequence>MRVELQRRLGNGGGSVAVFAARRTRYHDLLPAEFAVKVVSSLNFRLRYLQMLQELTILAQLSKLSVIRDNFVNFYGWMFSHDHFFIAMQLLQYDLETYLQDNRQDAKEITWKDRQPNVPLQTPIGQLVEGLRALHKAGFTHRDLRPKAWEHQNILLDGEGSLKIGDFGISMHVIDGLKAKMSDAPETWGYSAPEIIEARASPLQTYSPKVDIWSLGCIVYRMLMGRQLFTNLDDVRQNRGDRIGSLGSIVGGREGVTRQDINFLQCLLCEEQQRRLDAEAACKHSWFIISGNSAQRIGYNDQVE</sequence>
<dbReference type="GO" id="GO:0005524">
    <property type="term" value="F:ATP binding"/>
    <property type="evidence" value="ECO:0007669"/>
    <property type="project" value="UniProtKB-UniRule"/>
</dbReference>
<dbReference type="Proteomes" id="UP001152533">
    <property type="component" value="Unassembled WGS sequence"/>
</dbReference>
<evidence type="ECO:0000256" key="2">
    <source>
        <dbReference type="ARBA" id="ARBA00012513"/>
    </source>
</evidence>
<organism evidence="14 15">
    <name type="scientific">Colletotrichum noveboracense</name>
    <dbReference type="NCBI Taxonomy" id="2664923"/>
    <lineage>
        <taxon>Eukaryota</taxon>
        <taxon>Fungi</taxon>
        <taxon>Dikarya</taxon>
        <taxon>Ascomycota</taxon>
        <taxon>Pezizomycotina</taxon>
        <taxon>Sordariomycetes</taxon>
        <taxon>Hypocreomycetidae</taxon>
        <taxon>Glomerellales</taxon>
        <taxon>Glomerellaceae</taxon>
        <taxon>Colletotrichum</taxon>
        <taxon>Colletotrichum gloeosporioides species complex</taxon>
    </lineage>
</organism>
<dbReference type="EMBL" id="CAMGZC010000106">
    <property type="protein sequence ID" value="CAI0643428.1"/>
    <property type="molecule type" value="Genomic_DNA"/>
</dbReference>
<dbReference type="Gene3D" id="1.10.510.10">
    <property type="entry name" value="Transferase(Phosphotransferase) domain 1"/>
    <property type="match status" value="1"/>
</dbReference>
<evidence type="ECO:0000259" key="13">
    <source>
        <dbReference type="PROSITE" id="PS50011"/>
    </source>
</evidence>
<evidence type="ECO:0000256" key="12">
    <source>
        <dbReference type="PROSITE-ProRule" id="PRU10141"/>
    </source>
</evidence>
<gene>
    <name evidence="14" type="ORF">CGXH109_LOCUS25484</name>
</gene>
<dbReference type="GO" id="GO:0005829">
    <property type="term" value="C:cytosol"/>
    <property type="evidence" value="ECO:0007669"/>
    <property type="project" value="TreeGrafter"/>
</dbReference>
<comment type="catalytic activity">
    <reaction evidence="11">
        <text>L-seryl-[protein] + ATP = O-phospho-L-seryl-[protein] + ADP + H(+)</text>
        <dbReference type="Rhea" id="RHEA:17989"/>
        <dbReference type="Rhea" id="RHEA-COMP:9863"/>
        <dbReference type="Rhea" id="RHEA-COMP:11604"/>
        <dbReference type="ChEBI" id="CHEBI:15378"/>
        <dbReference type="ChEBI" id="CHEBI:29999"/>
        <dbReference type="ChEBI" id="CHEBI:30616"/>
        <dbReference type="ChEBI" id="CHEBI:83421"/>
        <dbReference type="ChEBI" id="CHEBI:456216"/>
        <dbReference type="EC" id="2.7.11.1"/>
    </reaction>
</comment>
<feature type="domain" description="Protein kinase" evidence="13">
    <location>
        <begin position="3"/>
        <end position="287"/>
    </location>
</feature>
<evidence type="ECO:0000256" key="1">
    <source>
        <dbReference type="ARBA" id="ARBA00004623"/>
    </source>
</evidence>
<evidence type="ECO:0000256" key="5">
    <source>
        <dbReference type="ARBA" id="ARBA00022741"/>
    </source>
</evidence>
<dbReference type="PANTHER" id="PTHR24348">
    <property type="entry name" value="SERINE/THREONINE-PROTEIN KINASE UNC-51-RELATED"/>
    <property type="match status" value="1"/>
</dbReference>
<dbReference type="GO" id="GO:0005776">
    <property type="term" value="C:autophagosome"/>
    <property type="evidence" value="ECO:0007669"/>
    <property type="project" value="TreeGrafter"/>
</dbReference>
<dbReference type="AlphaFoldDB" id="A0A9W4RLB1"/>
<dbReference type="EC" id="2.7.11.1" evidence="2"/>
<dbReference type="InterPro" id="IPR017441">
    <property type="entry name" value="Protein_kinase_ATP_BS"/>
</dbReference>
<keyword evidence="6" id="KW-0418">Kinase</keyword>
<dbReference type="GO" id="GO:0034045">
    <property type="term" value="C:phagophore assembly site membrane"/>
    <property type="evidence" value="ECO:0007669"/>
    <property type="project" value="UniProtKB-SubCell"/>
</dbReference>
<evidence type="ECO:0000256" key="8">
    <source>
        <dbReference type="ARBA" id="ARBA00022927"/>
    </source>
</evidence>
<dbReference type="GO" id="GO:0010506">
    <property type="term" value="P:regulation of autophagy"/>
    <property type="evidence" value="ECO:0007669"/>
    <property type="project" value="InterPro"/>
</dbReference>
<evidence type="ECO:0000313" key="15">
    <source>
        <dbReference type="Proteomes" id="UP001152533"/>
    </source>
</evidence>
<evidence type="ECO:0000256" key="10">
    <source>
        <dbReference type="ARBA" id="ARBA00047899"/>
    </source>
</evidence>
<keyword evidence="5 12" id="KW-0547">Nucleotide-binding</keyword>
<dbReference type="SUPFAM" id="SSF56112">
    <property type="entry name" value="Protein kinase-like (PK-like)"/>
    <property type="match status" value="1"/>
</dbReference>
<keyword evidence="8" id="KW-0653">Protein transport</keyword>
<proteinExistence type="predicted"/>
<keyword evidence="15" id="KW-1185">Reference proteome</keyword>
<dbReference type="Pfam" id="PF00069">
    <property type="entry name" value="Pkinase"/>
    <property type="match status" value="1"/>
</dbReference>
<keyword evidence="7 12" id="KW-0067">ATP-binding</keyword>
<dbReference type="PANTHER" id="PTHR24348:SF22">
    <property type="entry name" value="NON-SPECIFIC SERINE_THREONINE PROTEIN KINASE"/>
    <property type="match status" value="1"/>
</dbReference>
<evidence type="ECO:0000256" key="9">
    <source>
        <dbReference type="ARBA" id="ARBA00030237"/>
    </source>
</evidence>
<dbReference type="PROSITE" id="PS00107">
    <property type="entry name" value="PROTEIN_KINASE_ATP"/>
    <property type="match status" value="1"/>
</dbReference>
<keyword evidence="8" id="KW-0813">Transport</keyword>
<accession>A0A9W4RLB1</accession>
<dbReference type="GO" id="GO:0015031">
    <property type="term" value="P:protein transport"/>
    <property type="evidence" value="ECO:0007669"/>
    <property type="project" value="UniProtKB-KW"/>
</dbReference>